<dbReference type="Pfam" id="PF00239">
    <property type="entry name" value="Resolvase"/>
    <property type="match status" value="1"/>
</dbReference>
<dbReference type="InterPro" id="IPR036162">
    <property type="entry name" value="Resolvase-like_N_sf"/>
</dbReference>
<evidence type="ECO:0000313" key="9">
    <source>
        <dbReference type="Proteomes" id="UP000190256"/>
    </source>
</evidence>
<accession>A0A1S9IAB9</accession>
<feature type="domain" description="Resolvase/invertase-type recombinase catalytic" evidence="7">
    <location>
        <begin position="3"/>
        <end position="151"/>
    </location>
</feature>
<dbReference type="InterPro" id="IPR006119">
    <property type="entry name" value="Resolv_N"/>
</dbReference>
<dbReference type="CDD" id="cd03768">
    <property type="entry name" value="SR_ResInv"/>
    <property type="match status" value="1"/>
</dbReference>
<dbReference type="Gene3D" id="3.40.50.1390">
    <property type="entry name" value="Resolvase, N-terminal catalytic domain"/>
    <property type="match status" value="1"/>
</dbReference>
<comment type="similarity">
    <text evidence="1">Belongs to the site-specific recombinase resolvase family.</text>
</comment>
<evidence type="ECO:0000256" key="2">
    <source>
        <dbReference type="ARBA" id="ARBA00022908"/>
    </source>
</evidence>
<dbReference type="PROSITE" id="PS00398">
    <property type="entry name" value="RECOMBINASES_2"/>
    <property type="match status" value="1"/>
</dbReference>
<evidence type="ECO:0000313" key="8">
    <source>
        <dbReference type="EMBL" id="OOO67158.1"/>
    </source>
</evidence>
<proteinExistence type="inferred from homology"/>
<dbReference type="Proteomes" id="UP000190256">
    <property type="component" value="Unassembled WGS sequence"/>
</dbReference>
<dbReference type="PROSITE" id="PS00397">
    <property type="entry name" value="RECOMBINASES_1"/>
    <property type="match status" value="1"/>
</dbReference>
<dbReference type="PANTHER" id="PTHR30461">
    <property type="entry name" value="DNA-INVERTASE FROM LAMBDOID PROPHAGE"/>
    <property type="match status" value="1"/>
</dbReference>
<dbReference type="AlphaFoldDB" id="A0A1S9IAB9"/>
<feature type="active site" description="O-(5'-phospho-DNA)-serine intermediate" evidence="5 6">
    <location>
        <position position="11"/>
    </location>
</feature>
<dbReference type="OrthoDB" id="9797501at2"/>
<dbReference type="GO" id="GO:0015074">
    <property type="term" value="P:DNA integration"/>
    <property type="evidence" value="ECO:0007669"/>
    <property type="project" value="UniProtKB-KW"/>
</dbReference>
<keyword evidence="3" id="KW-0238">DNA-binding</keyword>
<keyword evidence="2" id="KW-0229">DNA integration</keyword>
<dbReference type="InterPro" id="IPR006118">
    <property type="entry name" value="Recombinase_CS"/>
</dbReference>
<dbReference type="GO" id="GO:0003677">
    <property type="term" value="F:DNA binding"/>
    <property type="evidence" value="ECO:0007669"/>
    <property type="project" value="UniProtKB-KW"/>
</dbReference>
<dbReference type="GO" id="GO:0000150">
    <property type="term" value="F:DNA strand exchange activity"/>
    <property type="evidence" value="ECO:0007669"/>
    <property type="project" value="InterPro"/>
</dbReference>
<comment type="caution">
    <text evidence="8">The sequence shown here is derived from an EMBL/GenBank/DDBJ whole genome shotgun (WGS) entry which is preliminary data.</text>
</comment>
<dbReference type="SUPFAM" id="SSF53041">
    <property type="entry name" value="Resolvase-like"/>
    <property type="match status" value="1"/>
</dbReference>
<evidence type="ECO:0000256" key="6">
    <source>
        <dbReference type="PROSITE-ProRule" id="PRU10137"/>
    </source>
</evidence>
<evidence type="ECO:0000256" key="5">
    <source>
        <dbReference type="PIRSR" id="PIRSR606118-50"/>
    </source>
</evidence>
<sequence length="203" mass="23804">MGRIYGYARVSSKDQNLDRQIEELKKFNKDIVLFTDKQSGKDFERKEYEIMKRVTGEGDTIVVKELDRLGRNKELIKQELEYYKNKGVRVIILDIPTTTTNLDGMDEGIAKEMLKMINNILIEVLATMAEQERNKIKSRQREGIAIAKNKGVEFGRPKIEIDDNFINIYDKWKNKEIKAVEAMEILGLTKATFYRRVKEYENR</sequence>
<evidence type="ECO:0000256" key="3">
    <source>
        <dbReference type="ARBA" id="ARBA00023125"/>
    </source>
</evidence>
<evidence type="ECO:0000259" key="7">
    <source>
        <dbReference type="PROSITE" id="PS51736"/>
    </source>
</evidence>
<protein>
    <submittedName>
        <fullName evidence="8">Resolvase</fullName>
    </submittedName>
</protein>
<organism evidence="8 9">
    <name type="scientific">Clostridium tepidum</name>
    <dbReference type="NCBI Taxonomy" id="1962263"/>
    <lineage>
        <taxon>Bacteria</taxon>
        <taxon>Bacillati</taxon>
        <taxon>Bacillota</taxon>
        <taxon>Clostridia</taxon>
        <taxon>Eubacteriales</taxon>
        <taxon>Clostridiaceae</taxon>
        <taxon>Clostridium</taxon>
    </lineage>
</organism>
<dbReference type="SMART" id="SM00857">
    <property type="entry name" value="Resolvase"/>
    <property type="match status" value="1"/>
</dbReference>
<dbReference type="InterPro" id="IPR050639">
    <property type="entry name" value="SSR_resolvase"/>
</dbReference>
<dbReference type="PANTHER" id="PTHR30461:SF26">
    <property type="entry name" value="RESOLVASE HOMOLOG YNEB"/>
    <property type="match status" value="1"/>
</dbReference>
<evidence type="ECO:0000256" key="1">
    <source>
        <dbReference type="ARBA" id="ARBA00009913"/>
    </source>
</evidence>
<evidence type="ECO:0000256" key="4">
    <source>
        <dbReference type="ARBA" id="ARBA00023172"/>
    </source>
</evidence>
<dbReference type="EMBL" id="MRAE01000011">
    <property type="protein sequence ID" value="OOO67158.1"/>
    <property type="molecule type" value="Genomic_DNA"/>
</dbReference>
<dbReference type="PROSITE" id="PS51736">
    <property type="entry name" value="RECOMBINASES_3"/>
    <property type="match status" value="1"/>
</dbReference>
<gene>
    <name evidence="8" type="ORF">BS638_06410</name>
</gene>
<keyword evidence="4" id="KW-0233">DNA recombination</keyword>
<name>A0A1S9IAB9_9CLOT</name>
<reference evidence="8 9" key="1">
    <citation type="submission" date="2016-12" db="EMBL/GenBank/DDBJ databases">
        <title>Clostridium tepidum sp. nov., a close relative of Clostridium sporogenes and Clostridium botulinum Group I.</title>
        <authorList>
            <person name="Dobritsa A.P."/>
            <person name="Kutumbaka K.K."/>
            <person name="Werner K."/>
            <person name="Wiedmann M."/>
            <person name="Asmus A."/>
            <person name="Samadpour M."/>
        </authorList>
    </citation>
    <scope>NUCLEOTIDE SEQUENCE [LARGE SCALE GENOMIC DNA]</scope>
    <source>
        <strain evidence="8 9">IEH 97212</strain>
    </source>
</reference>
<dbReference type="RefSeq" id="WP_078054548.1">
    <property type="nucleotide sequence ID" value="NZ_MRAE01000011.1"/>
</dbReference>